<dbReference type="Gene3D" id="3.20.20.150">
    <property type="entry name" value="Divalent-metal-dependent TIM barrel enzymes"/>
    <property type="match status" value="1"/>
</dbReference>
<dbReference type="OrthoDB" id="104997at2"/>
<comment type="caution">
    <text evidence="3">The sequence shown here is derived from an EMBL/GenBank/DDBJ whole genome shotgun (WGS) entry which is preliminary data.</text>
</comment>
<keyword evidence="3" id="KW-0456">Lyase</keyword>
<dbReference type="GO" id="GO:0016829">
    <property type="term" value="F:lyase activity"/>
    <property type="evidence" value="ECO:0007669"/>
    <property type="project" value="UniProtKB-KW"/>
</dbReference>
<dbReference type="SUPFAM" id="SSF51658">
    <property type="entry name" value="Xylose isomerase-like"/>
    <property type="match status" value="1"/>
</dbReference>
<dbReference type="EC" id="4.2.1.-" evidence="3"/>
<evidence type="ECO:0000259" key="2">
    <source>
        <dbReference type="Pfam" id="PF01261"/>
    </source>
</evidence>
<organism evidence="3 4">
    <name type="scientific">Nostocoides japonicum T1-X7</name>
    <dbReference type="NCBI Taxonomy" id="1194083"/>
    <lineage>
        <taxon>Bacteria</taxon>
        <taxon>Bacillati</taxon>
        <taxon>Actinomycetota</taxon>
        <taxon>Actinomycetes</taxon>
        <taxon>Micrococcales</taxon>
        <taxon>Intrasporangiaceae</taxon>
        <taxon>Nostocoides</taxon>
    </lineage>
</organism>
<protein>
    <submittedName>
        <fullName evidence="3">2-keto-myo-inositol dehydratase</fullName>
        <ecNumber evidence="3">4.2.1.-</ecNumber>
    </submittedName>
</protein>
<dbReference type="STRING" id="1194083.BN12_1420001"/>
<dbReference type="PANTHER" id="PTHR12110:SF41">
    <property type="entry name" value="INOSOSE DEHYDRATASE"/>
    <property type="match status" value="1"/>
</dbReference>
<gene>
    <name evidence="3" type="primary">iolE</name>
    <name evidence="3" type="ORF">BN12_1420001</name>
</gene>
<reference evidence="3 4" key="1">
    <citation type="journal article" date="2013" name="ISME J.">
        <title>A metabolic model for members of the genus Tetrasphaera involved in enhanced biological phosphorus removal.</title>
        <authorList>
            <person name="Kristiansen R."/>
            <person name="Nguyen H.T.T."/>
            <person name="Saunders A.M."/>
            <person name="Nielsen J.L."/>
            <person name="Wimmer R."/>
            <person name="Le V.Q."/>
            <person name="McIlroy S.J."/>
            <person name="Petrovski S."/>
            <person name="Seviour R.J."/>
            <person name="Calteau A."/>
            <person name="Nielsen K.L."/>
            <person name="Nielsen P.H."/>
        </authorList>
    </citation>
    <scope>NUCLEOTIDE SEQUENCE [LARGE SCALE GENOMIC DNA]</scope>
    <source>
        <strain evidence="3 4">T1-X7</strain>
    </source>
</reference>
<proteinExistence type="predicted"/>
<name>A0A077LXL3_9MICO</name>
<dbReference type="PANTHER" id="PTHR12110">
    <property type="entry name" value="HYDROXYPYRUVATE ISOMERASE"/>
    <property type="match status" value="1"/>
</dbReference>
<dbReference type="RefSeq" id="WP_157635500.1">
    <property type="nucleotide sequence ID" value="NZ_HF570958.1"/>
</dbReference>
<dbReference type="InterPro" id="IPR013022">
    <property type="entry name" value="Xyl_isomerase-like_TIM-brl"/>
</dbReference>
<dbReference type="EMBL" id="CAJB01000049">
    <property type="protein sequence ID" value="CCH76719.1"/>
    <property type="molecule type" value="Genomic_DNA"/>
</dbReference>
<dbReference type="AlphaFoldDB" id="A0A077LXL3"/>
<feature type="domain" description="Xylose isomerase-like TIM barrel" evidence="2">
    <location>
        <begin position="33"/>
        <end position="272"/>
    </location>
</feature>
<dbReference type="Proteomes" id="UP000035721">
    <property type="component" value="Unassembled WGS sequence"/>
</dbReference>
<sequence>MADLSRLRLGTAPDSWGVWFPSDPHQVTWDVYLDEVARVGYRYTELGPQGFLPQDPEQLKDELAARELTVCGGTVFAGLHRGSEALAEAKEAFGREAALLSAVGAEYLVHLPEQYTDMHSGVATEGADLDLEQWKNLVTGTDELARYLLERFGVKLVFHPHVDTHVDTQERIERFLTDTDPGLVNLCLDTGHIAYCEGDNIEIIERFPERITYVHLKSVDPAVRARALAEDLPLSEAVKLGVMCEPAYGVPDMPPLLGALAGLDRDIYAVIEQDLYPVEPDVPLPIAARTAGYYAACGLGPVRHWTGSR</sequence>
<keyword evidence="4" id="KW-1185">Reference proteome</keyword>
<dbReference type="InterPro" id="IPR036237">
    <property type="entry name" value="Xyl_isomerase-like_sf"/>
</dbReference>
<evidence type="ECO:0000313" key="3">
    <source>
        <dbReference type="EMBL" id="CCH76719.1"/>
    </source>
</evidence>
<accession>A0A077LXL3</accession>
<evidence type="ECO:0000313" key="4">
    <source>
        <dbReference type="Proteomes" id="UP000035721"/>
    </source>
</evidence>
<evidence type="ECO:0000256" key="1">
    <source>
        <dbReference type="ARBA" id="ARBA00023277"/>
    </source>
</evidence>
<keyword evidence="1" id="KW-0119">Carbohydrate metabolism</keyword>
<dbReference type="InterPro" id="IPR050312">
    <property type="entry name" value="IolE/XylAMocC-like"/>
</dbReference>
<dbReference type="Pfam" id="PF01261">
    <property type="entry name" value="AP_endonuc_2"/>
    <property type="match status" value="1"/>
</dbReference>